<keyword evidence="10" id="KW-1185">Reference proteome</keyword>
<evidence type="ECO:0000256" key="6">
    <source>
        <dbReference type="ARBA" id="ARBA00023136"/>
    </source>
</evidence>
<dbReference type="Gene3D" id="1.10.3720.10">
    <property type="entry name" value="MetI-like"/>
    <property type="match status" value="1"/>
</dbReference>
<feature type="transmembrane region" description="Helical" evidence="7">
    <location>
        <begin position="307"/>
        <end position="331"/>
    </location>
</feature>
<gene>
    <name evidence="9" type="ORF">ACELLULO517_23215</name>
</gene>
<comment type="caution">
    <text evidence="9">The sequence shown here is derived from an EMBL/GenBank/DDBJ whole genome shotgun (WGS) entry which is preliminary data.</text>
</comment>
<dbReference type="GO" id="GO:0071916">
    <property type="term" value="F:dipeptide transmembrane transporter activity"/>
    <property type="evidence" value="ECO:0007669"/>
    <property type="project" value="TreeGrafter"/>
</dbReference>
<dbReference type="PANTHER" id="PTHR43163">
    <property type="entry name" value="DIPEPTIDE TRANSPORT SYSTEM PERMEASE PROTEIN DPPB-RELATED"/>
    <property type="match status" value="1"/>
</dbReference>
<evidence type="ECO:0000313" key="10">
    <source>
        <dbReference type="Proteomes" id="UP000721844"/>
    </source>
</evidence>
<dbReference type="Proteomes" id="UP000721844">
    <property type="component" value="Unassembled WGS sequence"/>
</dbReference>
<feature type="transmembrane region" description="Helical" evidence="7">
    <location>
        <begin position="259"/>
        <end position="287"/>
    </location>
</feature>
<dbReference type="CDD" id="cd06261">
    <property type="entry name" value="TM_PBP2"/>
    <property type="match status" value="1"/>
</dbReference>
<organism evidence="9 10">
    <name type="scientific">Acidisoma cellulosilyticum</name>
    <dbReference type="NCBI Taxonomy" id="2802395"/>
    <lineage>
        <taxon>Bacteria</taxon>
        <taxon>Pseudomonadati</taxon>
        <taxon>Pseudomonadota</taxon>
        <taxon>Alphaproteobacteria</taxon>
        <taxon>Acetobacterales</taxon>
        <taxon>Acidocellaceae</taxon>
        <taxon>Acidisoma</taxon>
    </lineage>
</organism>
<dbReference type="RefSeq" id="WP_227309832.1">
    <property type="nucleotide sequence ID" value="NZ_JAESVA010000011.1"/>
</dbReference>
<evidence type="ECO:0000256" key="1">
    <source>
        <dbReference type="ARBA" id="ARBA00004651"/>
    </source>
</evidence>
<comment type="similarity">
    <text evidence="7">Belongs to the binding-protein-dependent transport system permease family.</text>
</comment>
<keyword evidence="4 7" id="KW-0812">Transmembrane</keyword>
<evidence type="ECO:0000313" key="9">
    <source>
        <dbReference type="EMBL" id="MCB8883178.1"/>
    </source>
</evidence>
<comment type="subcellular location">
    <subcellularLocation>
        <location evidence="1 7">Cell membrane</location>
        <topology evidence="1 7">Multi-pass membrane protein</topology>
    </subcellularLocation>
</comment>
<proteinExistence type="inferred from homology"/>
<name>A0A963Z7C4_9PROT</name>
<feature type="transmembrane region" description="Helical" evidence="7">
    <location>
        <begin position="198"/>
        <end position="222"/>
    </location>
</feature>
<reference evidence="9 10" key="1">
    <citation type="journal article" date="2021" name="Microorganisms">
        <title>Acidisoma silvae sp. nov. and Acidisomacellulosilytica sp. nov., Two Acidophilic Bacteria Isolated from Decaying Wood, Hydrolyzing Cellulose and Producing Poly-3-hydroxybutyrate.</title>
        <authorList>
            <person name="Mieszkin S."/>
            <person name="Pouder E."/>
            <person name="Uroz S."/>
            <person name="Simon-Colin C."/>
            <person name="Alain K."/>
        </authorList>
    </citation>
    <scope>NUCLEOTIDE SEQUENCE [LARGE SCALE GENOMIC DNA]</scope>
    <source>
        <strain evidence="9 10">HW T5.17</strain>
    </source>
</reference>
<sequence length="337" mass="36696">MSGLPKFLLRRLAYLIPQLFGILLLSFCLIKTIPGNPAVLMLGPMAQPDSIAALTKRLGLDQPLPVQFLIYLKDLAHGDLGTSWQTTRPVLSDLIDRFPATIELVTFGLLVAILIGVPLGILSAMRQKSVTARIAELYGLVTGALPDFWIGLLLIFVFYTILGWAPAPLGRIDIAVIAPPTVTGFLTIDSLLDGNLDAFFSAISHLVLPVLTLGLINAGPIMKMTHSTMERMLQSDFSRFEVMSGLPRRLVMRHALHNALPPILTIISVLYGFLLGGAVLVEIVFSWGGAGQYAVQGVLNADIYPVLGFVLFAAVFSLFVYLLVDIAYFLLDPRIGR</sequence>
<evidence type="ECO:0000256" key="5">
    <source>
        <dbReference type="ARBA" id="ARBA00022989"/>
    </source>
</evidence>
<dbReference type="InterPro" id="IPR000515">
    <property type="entry name" value="MetI-like"/>
</dbReference>
<dbReference type="Pfam" id="PF19300">
    <property type="entry name" value="BPD_transp_1_N"/>
    <property type="match status" value="1"/>
</dbReference>
<dbReference type="SUPFAM" id="SSF161098">
    <property type="entry name" value="MetI-like"/>
    <property type="match status" value="1"/>
</dbReference>
<keyword evidence="5 7" id="KW-1133">Transmembrane helix</keyword>
<feature type="transmembrane region" description="Helical" evidence="7">
    <location>
        <begin position="137"/>
        <end position="162"/>
    </location>
</feature>
<keyword evidence="2 7" id="KW-0813">Transport</keyword>
<dbReference type="PANTHER" id="PTHR43163:SF6">
    <property type="entry name" value="DIPEPTIDE TRANSPORT SYSTEM PERMEASE PROTEIN DPPB-RELATED"/>
    <property type="match status" value="1"/>
</dbReference>
<evidence type="ECO:0000256" key="4">
    <source>
        <dbReference type="ARBA" id="ARBA00022692"/>
    </source>
</evidence>
<accession>A0A963Z7C4</accession>
<dbReference type="GO" id="GO:0005886">
    <property type="term" value="C:plasma membrane"/>
    <property type="evidence" value="ECO:0007669"/>
    <property type="project" value="UniProtKB-SubCell"/>
</dbReference>
<evidence type="ECO:0000256" key="3">
    <source>
        <dbReference type="ARBA" id="ARBA00022475"/>
    </source>
</evidence>
<feature type="transmembrane region" description="Helical" evidence="7">
    <location>
        <begin position="12"/>
        <end position="33"/>
    </location>
</feature>
<dbReference type="EMBL" id="JAESVA010000011">
    <property type="protein sequence ID" value="MCB8883178.1"/>
    <property type="molecule type" value="Genomic_DNA"/>
</dbReference>
<dbReference type="Pfam" id="PF00528">
    <property type="entry name" value="BPD_transp_1"/>
    <property type="match status" value="1"/>
</dbReference>
<dbReference type="AlphaFoldDB" id="A0A963Z7C4"/>
<evidence type="ECO:0000256" key="2">
    <source>
        <dbReference type="ARBA" id="ARBA00022448"/>
    </source>
</evidence>
<evidence type="ECO:0000259" key="8">
    <source>
        <dbReference type="PROSITE" id="PS50928"/>
    </source>
</evidence>
<dbReference type="InterPro" id="IPR035906">
    <property type="entry name" value="MetI-like_sf"/>
</dbReference>
<dbReference type="InterPro" id="IPR045621">
    <property type="entry name" value="BPD_transp_1_N"/>
</dbReference>
<keyword evidence="6 7" id="KW-0472">Membrane</keyword>
<evidence type="ECO:0000256" key="7">
    <source>
        <dbReference type="RuleBase" id="RU363032"/>
    </source>
</evidence>
<keyword evidence="3" id="KW-1003">Cell membrane</keyword>
<feature type="domain" description="ABC transmembrane type-1" evidence="8">
    <location>
        <begin position="98"/>
        <end position="328"/>
    </location>
</feature>
<feature type="transmembrane region" description="Helical" evidence="7">
    <location>
        <begin position="104"/>
        <end position="125"/>
    </location>
</feature>
<protein>
    <submittedName>
        <fullName evidence="9">ABC transporter permease</fullName>
    </submittedName>
</protein>
<dbReference type="PROSITE" id="PS50928">
    <property type="entry name" value="ABC_TM1"/>
    <property type="match status" value="1"/>
</dbReference>